<dbReference type="InterPro" id="IPR032816">
    <property type="entry name" value="VTT_dom"/>
</dbReference>
<dbReference type="AlphaFoldDB" id="A0A401XKX7"/>
<organism evidence="3 4">
    <name type="scientific">Thermaurantimonas aggregans</name>
    <dbReference type="NCBI Taxonomy" id="2173829"/>
    <lineage>
        <taxon>Bacteria</taxon>
        <taxon>Pseudomonadati</taxon>
        <taxon>Bacteroidota</taxon>
        <taxon>Flavobacteriia</taxon>
        <taxon>Flavobacteriales</taxon>
        <taxon>Schleiferiaceae</taxon>
        <taxon>Thermaurantimonas</taxon>
    </lineage>
</organism>
<keyword evidence="1" id="KW-1133">Transmembrane helix</keyword>
<gene>
    <name evidence="3" type="ORF">JCM31826_11130</name>
</gene>
<comment type="caution">
    <text evidence="3">The sequence shown here is derived from an EMBL/GenBank/DDBJ whole genome shotgun (WGS) entry which is preliminary data.</text>
</comment>
<feature type="transmembrane region" description="Helical" evidence="1">
    <location>
        <begin position="74"/>
        <end position="91"/>
    </location>
</feature>
<protein>
    <recommendedName>
        <fullName evidence="2">VTT domain-containing protein</fullName>
    </recommendedName>
</protein>
<dbReference type="Proteomes" id="UP000286715">
    <property type="component" value="Unassembled WGS sequence"/>
</dbReference>
<feature type="domain" description="VTT" evidence="2">
    <location>
        <begin position="28"/>
        <end position="115"/>
    </location>
</feature>
<name>A0A401XKX7_9FLAO</name>
<feature type="transmembrane region" description="Helical" evidence="1">
    <location>
        <begin position="111"/>
        <end position="132"/>
    </location>
</feature>
<keyword evidence="1" id="KW-0812">Transmembrane</keyword>
<keyword evidence="4" id="KW-1185">Reference proteome</keyword>
<accession>A0A401XKX7</accession>
<keyword evidence="1" id="KW-0472">Membrane</keyword>
<evidence type="ECO:0000313" key="3">
    <source>
        <dbReference type="EMBL" id="GCD77631.1"/>
    </source>
</evidence>
<dbReference type="EMBL" id="BHZE01000009">
    <property type="protein sequence ID" value="GCD77631.1"/>
    <property type="molecule type" value="Genomic_DNA"/>
</dbReference>
<evidence type="ECO:0000259" key="2">
    <source>
        <dbReference type="Pfam" id="PF09335"/>
    </source>
</evidence>
<dbReference type="Pfam" id="PF09335">
    <property type="entry name" value="VTT_dom"/>
    <property type="match status" value="1"/>
</dbReference>
<proteinExistence type="predicted"/>
<evidence type="ECO:0000313" key="4">
    <source>
        <dbReference type="Proteomes" id="UP000286715"/>
    </source>
</evidence>
<reference evidence="3 4" key="1">
    <citation type="submission" date="2018-11" db="EMBL/GenBank/DDBJ databases">
        <title>Schleiferia aggregans sp. nov., a moderately thermophilic heterotrophic bacterium isolated from microbial mats at a terrestrial hot spring.</title>
        <authorList>
            <person name="Iino T."/>
            <person name="Ohkuma M."/>
            <person name="Haruta S."/>
        </authorList>
    </citation>
    <scope>NUCLEOTIDE SEQUENCE [LARGE SCALE GENOMIC DNA]</scope>
    <source>
        <strain evidence="3 4">LA</strain>
    </source>
</reference>
<sequence length="138" mass="15776">MGILFLSESFTGILSPDVFIVWAKSFEHPYRIVFILASLSYIGGVISYSYGRLLYNIPVVKYWIDEKFQQQFRLLKKFGGVLIVVSALAPLPFSPTSVVTGAVRYPFKSYLLLATTRYLRFYGYAWFLYLVVKNSGPC</sequence>
<feature type="transmembrane region" description="Helical" evidence="1">
    <location>
        <begin position="32"/>
        <end position="53"/>
    </location>
</feature>
<evidence type="ECO:0000256" key="1">
    <source>
        <dbReference type="SAM" id="Phobius"/>
    </source>
</evidence>